<keyword evidence="2" id="KW-0217">Developmental protein</keyword>
<evidence type="ECO:0000313" key="14">
    <source>
        <dbReference type="EMBL" id="KAK4876387.1"/>
    </source>
</evidence>
<dbReference type="GO" id="GO:0005524">
    <property type="term" value="F:ATP binding"/>
    <property type="evidence" value="ECO:0007669"/>
    <property type="project" value="UniProtKB-UniRule"/>
</dbReference>
<evidence type="ECO:0000256" key="9">
    <source>
        <dbReference type="ARBA" id="ARBA00022843"/>
    </source>
</evidence>
<dbReference type="PROSITE" id="PS50011">
    <property type="entry name" value="PROTEIN_KINASE_DOM"/>
    <property type="match status" value="1"/>
</dbReference>
<dbReference type="EMBL" id="JARPUR010000005">
    <property type="protein sequence ID" value="KAK4876387.1"/>
    <property type="molecule type" value="Genomic_DNA"/>
</dbReference>
<dbReference type="GO" id="GO:0000287">
    <property type="term" value="F:magnesium ion binding"/>
    <property type="evidence" value="ECO:0007669"/>
    <property type="project" value="UniProtKB-ARBA"/>
</dbReference>
<keyword evidence="12" id="KW-0418">Kinase</keyword>
<evidence type="ECO:0000256" key="10">
    <source>
        <dbReference type="ARBA" id="ARBA00022871"/>
    </source>
</evidence>
<dbReference type="PANTHER" id="PTHR24346">
    <property type="entry name" value="MAP/MICROTUBULE AFFINITY-REGULATING KINASE"/>
    <property type="match status" value="1"/>
</dbReference>
<gene>
    <name evidence="14" type="ORF">RN001_012809</name>
</gene>
<dbReference type="GO" id="GO:0000226">
    <property type="term" value="P:microtubule cytoskeleton organization"/>
    <property type="evidence" value="ECO:0007669"/>
    <property type="project" value="TreeGrafter"/>
</dbReference>
<accession>A0AAN7P4F6</accession>
<evidence type="ECO:0000256" key="6">
    <source>
        <dbReference type="ARBA" id="ARBA00022782"/>
    </source>
</evidence>
<keyword evidence="7 11" id="KW-0067">ATP-binding</keyword>
<dbReference type="SMART" id="SM00220">
    <property type="entry name" value="S_TKc"/>
    <property type="match status" value="1"/>
</dbReference>
<keyword evidence="4" id="KW-0479">Metal-binding</keyword>
<organism evidence="14 15">
    <name type="scientific">Aquatica leii</name>
    <dbReference type="NCBI Taxonomy" id="1421715"/>
    <lineage>
        <taxon>Eukaryota</taxon>
        <taxon>Metazoa</taxon>
        <taxon>Ecdysozoa</taxon>
        <taxon>Arthropoda</taxon>
        <taxon>Hexapoda</taxon>
        <taxon>Insecta</taxon>
        <taxon>Pterygota</taxon>
        <taxon>Neoptera</taxon>
        <taxon>Endopterygota</taxon>
        <taxon>Coleoptera</taxon>
        <taxon>Polyphaga</taxon>
        <taxon>Elateriformia</taxon>
        <taxon>Elateroidea</taxon>
        <taxon>Lampyridae</taxon>
        <taxon>Luciolinae</taxon>
        <taxon>Aquatica</taxon>
    </lineage>
</organism>
<dbReference type="Pfam" id="PF00069">
    <property type="entry name" value="Pkinase"/>
    <property type="match status" value="1"/>
</dbReference>
<dbReference type="Proteomes" id="UP001353858">
    <property type="component" value="Unassembled WGS sequence"/>
</dbReference>
<keyword evidence="6" id="KW-0221">Differentiation</keyword>
<feature type="domain" description="Protein kinase" evidence="13">
    <location>
        <begin position="27"/>
        <end position="291"/>
    </location>
</feature>
<dbReference type="PANTHER" id="PTHR24346:SF102">
    <property type="entry name" value="TESTIS-SPECIFIC SERINE_THREONINE-PROTEIN KINASE 1"/>
    <property type="match status" value="1"/>
</dbReference>
<dbReference type="InterPro" id="IPR011009">
    <property type="entry name" value="Kinase-like_dom_sf"/>
</dbReference>
<dbReference type="InterPro" id="IPR000719">
    <property type="entry name" value="Prot_kinase_dom"/>
</dbReference>
<dbReference type="CDD" id="cd14080">
    <property type="entry name" value="STKc_TSSK-like"/>
    <property type="match status" value="1"/>
</dbReference>
<keyword evidence="5 11" id="KW-0547">Nucleotide-binding</keyword>
<keyword evidence="12" id="KW-0808">Transferase</keyword>
<dbReference type="GO" id="GO:0050321">
    <property type="term" value="F:tau-protein kinase activity"/>
    <property type="evidence" value="ECO:0007669"/>
    <property type="project" value="TreeGrafter"/>
</dbReference>
<keyword evidence="10" id="KW-0744">Spermatogenesis</keyword>
<proteinExistence type="inferred from homology"/>
<dbReference type="GO" id="GO:0007283">
    <property type="term" value="P:spermatogenesis"/>
    <property type="evidence" value="ECO:0007669"/>
    <property type="project" value="UniProtKB-KW"/>
</dbReference>
<feature type="binding site" evidence="11">
    <location>
        <position position="58"/>
    </location>
    <ligand>
        <name>ATP</name>
        <dbReference type="ChEBI" id="CHEBI:30616"/>
    </ligand>
</feature>
<comment type="cofactor">
    <cofactor evidence="1">
        <name>Mg(2+)</name>
        <dbReference type="ChEBI" id="CHEBI:18420"/>
    </cofactor>
</comment>
<evidence type="ECO:0000256" key="5">
    <source>
        <dbReference type="ARBA" id="ARBA00022741"/>
    </source>
</evidence>
<evidence type="ECO:0000256" key="3">
    <source>
        <dbReference type="ARBA" id="ARBA00022553"/>
    </source>
</evidence>
<sequence length="317" mass="36166">MSPCNRQIRARDKNEIENLRYLKHIGYSIGRRIGEGTYSRVCVALHEQDGVQKKLACKIVNRKHAEAEFIKRFLPREINIISVINHPNIVAVSNIVEINQIIYIFMDYCKHGDLLEYIRQNGVVSQTKAKIYFRQIVDAVQYLHNRNIAHRDLKCENVFLTDNNKVKLGDFGFARVCIDKLTGSKVFSSTYCGSAAYAAPEILKGVPYDPKMYDIWSMGCILFIMLSAAMPFDDTNLTKMLKSQMNKTACLTSACVWQAKSPSLSDLFSNLLEPDVSKRYTINDVVNCQWLKEITRSPCTKLSMNPVSNTKKSKLMK</sequence>
<evidence type="ECO:0000256" key="11">
    <source>
        <dbReference type="PROSITE-ProRule" id="PRU10141"/>
    </source>
</evidence>
<dbReference type="PROSITE" id="PS00107">
    <property type="entry name" value="PROTEIN_KINASE_ATP"/>
    <property type="match status" value="1"/>
</dbReference>
<keyword evidence="3" id="KW-0597">Phosphoprotein</keyword>
<evidence type="ECO:0000256" key="1">
    <source>
        <dbReference type="ARBA" id="ARBA00001946"/>
    </source>
</evidence>
<comment type="similarity">
    <text evidence="12">Belongs to the protein kinase superfamily.</text>
</comment>
<evidence type="ECO:0000259" key="13">
    <source>
        <dbReference type="PROSITE" id="PS50011"/>
    </source>
</evidence>
<keyword evidence="12" id="KW-0723">Serine/threonine-protein kinase</keyword>
<dbReference type="AlphaFoldDB" id="A0AAN7P4F6"/>
<dbReference type="Gene3D" id="1.10.510.10">
    <property type="entry name" value="Transferase(Phosphotransferase) domain 1"/>
    <property type="match status" value="1"/>
</dbReference>
<comment type="caution">
    <text evidence="14">The sequence shown here is derived from an EMBL/GenBank/DDBJ whole genome shotgun (WGS) entry which is preliminary data.</text>
</comment>
<keyword evidence="8" id="KW-0460">Magnesium</keyword>
<keyword evidence="9" id="KW-0832">Ubl conjugation</keyword>
<dbReference type="InterPro" id="IPR017441">
    <property type="entry name" value="Protein_kinase_ATP_BS"/>
</dbReference>
<dbReference type="PROSITE" id="PS00108">
    <property type="entry name" value="PROTEIN_KINASE_ST"/>
    <property type="match status" value="1"/>
</dbReference>
<evidence type="ECO:0000256" key="8">
    <source>
        <dbReference type="ARBA" id="ARBA00022842"/>
    </source>
</evidence>
<dbReference type="FunFam" id="1.10.510.10:FF:000658">
    <property type="entry name" value="Protein CBG12184"/>
    <property type="match status" value="1"/>
</dbReference>
<dbReference type="GO" id="GO:0005737">
    <property type="term" value="C:cytoplasm"/>
    <property type="evidence" value="ECO:0007669"/>
    <property type="project" value="TreeGrafter"/>
</dbReference>
<name>A0AAN7P4F6_9COLE</name>
<evidence type="ECO:0000256" key="7">
    <source>
        <dbReference type="ARBA" id="ARBA00022840"/>
    </source>
</evidence>
<protein>
    <recommendedName>
        <fullName evidence="13">Protein kinase domain-containing protein</fullName>
    </recommendedName>
</protein>
<dbReference type="GO" id="GO:0030154">
    <property type="term" value="P:cell differentiation"/>
    <property type="evidence" value="ECO:0007669"/>
    <property type="project" value="UniProtKB-KW"/>
</dbReference>
<dbReference type="InterPro" id="IPR008271">
    <property type="entry name" value="Ser/Thr_kinase_AS"/>
</dbReference>
<evidence type="ECO:0000256" key="2">
    <source>
        <dbReference type="ARBA" id="ARBA00022473"/>
    </source>
</evidence>
<evidence type="ECO:0000256" key="12">
    <source>
        <dbReference type="RuleBase" id="RU000304"/>
    </source>
</evidence>
<dbReference type="GO" id="GO:0035556">
    <property type="term" value="P:intracellular signal transduction"/>
    <property type="evidence" value="ECO:0007669"/>
    <property type="project" value="TreeGrafter"/>
</dbReference>
<dbReference type="PIRSF" id="PIRSF000654">
    <property type="entry name" value="Integrin-linked_kinase"/>
    <property type="match status" value="1"/>
</dbReference>
<keyword evidence="15" id="KW-1185">Reference proteome</keyword>
<dbReference type="SUPFAM" id="SSF56112">
    <property type="entry name" value="Protein kinase-like (PK-like)"/>
    <property type="match status" value="1"/>
</dbReference>
<evidence type="ECO:0000313" key="15">
    <source>
        <dbReference type="Proteomes" id="UP001353858"/>
    </source>
</evidence>
<reference evidence="15" key="1">
    <citation type="submission" date="2023-01" db="EMBL/GenBank/DDBJ databases">
        <title>Key to firefly adult light organ development and bioluminescence: homeobox transcription factors regulate luciferase expression and transportation to peroxisome.</title>
        <authorList>
            <person name="Fu X."/>
        </authorList>
    </citation>
    <scope>NUCLEOTIDE SEQUENCE [LARGE SCALE GENOMIC DNA]</scope>
</reference>
<evidence type="ECO:0000256" key="4">
    <source>
        <dbReference type="ARBA" id="ARBA00022723"/>
    </source>
</evidence>